<keyword evidence="2" id="KW-1185">Reference proteome</keyword>
<protein>
    <submittedName>
        <fullName evidence="1">Protein BREAST CANCER SUSCEPTIBILITY 1-like</fullName>
    </submittedName>
</protein>
<proteinExistence type="predicted"/>
<dbReference type="Proteomes" id="UP000265520">
    <property type="component" value="Unassembled WGS sequence"/>
</dbReference>
<evidence type="ECO:0000313" key="2">
    <source>
        <dbReference type="Proteomes" id="UP000265520"/>
    </source>
</evidence>
<dbReference type="EMBL" id="LXQA010084933">
    <property type="protein sequence ID" value="MCI12624.1"/>
    <property type="molecule type" value="Genomic_DNA"/>
</dbReference>
<accession>A0A392PLE8</accession>
<reference evidence="1 2" key="1">
    <citation type="journal article" date="2018" name="Front. Plant Sci.">
        <title>Red Clover (Trifolium pratense) and Zigzag Clover (T. medium) - A Picture of Genomic Similarities and Differences.</title>
        <authorList>
            <person name="Dluhosova J."/>
            <person name="Istvanek J."/>
            <person name="Nedelnik J."/>
            <person name="Repkova J."/>
        </authorList>
    </citation>
    <scope>NUCLEOTIDE SEQUENCE [LARGE SCALE GENOMIC DNA]</scope>
    <source>
        <strain evidence="2">cv. 10/8</strain>
        <tissue evidence="1">Leaf</tissue>
    </source>
</reference>
<sequence length="136" mass="15083">MLLLALDVRHLSFVENIVAIYKNLDAAFCANAFQQRSSDNTRVLEQCQTLRNSTGSNKKAVKVLQNSHISNGVGVGQNHKFGITMNGKARELEMSRRGGDNNHIAVKLNSMRCSQTEIGGHMEMDLNQVTHTISTR</sequence>
<organism evidence="1 2">
    <name type="scientific">Trifolium medium</name>
    <dbReference type="NCBI Taxonomy" id="97028"/>
    <lineage>
        <taxon>Eukaryota</taxon>
        <taxon>Viridiplantae</taxon>
        <taxon>Streptophyta</taxon>
        <taxon>Embryophyta</taxon>
        <taxon>Tracheophyta</taxon>
        <taxon>Spermatophyta</taxon>
        <taxon>Magnoliopsida</taxon>
        <taxon>eudicotyledons</taxon>
        <taxon>Gunneridae</taxon>
        <taxon>Pentapetalae</taxon>
        <taxon>rosids</taxon>
        <taxon>fabids</taxon>
        <taxon>Fabales</taxon>
        <taxon>Fabaceae</taxon>
        <taxon>Papilionoideae</taxon>
        <taxon>50 kb inversion clade</taxon>
        <taxon>NPAAA clade</taxon>
        <taxon>Hologalegina</taxon>
        <taxon>IRL clade</taxon>
        <taxon>Trifolieae</taxon>
        <taxon>Trifolium</taxon>
    </lineage>
</organism>
<evidence type="ECO:0000313" key="1">
    <source>
        <dbReference type="EMBL" id="MCI12624.1"/>
    </source>
</evidence>
<comment type="caution">
    <text evidence="1">The sequence shown here is derived from an EMBL/GenBank/DDBJ whole genome shotgun (WGS) entry which is preliminary data.</text>
</comment>
<dbReference type="AlphaFoldDB" id="A0A392PLE8"/>
<name>A0A392PLE8_9FABA</name>